<protein>
    <submittedName>
        <fullName evidence="1">Uncharacterized protein</fullName>
    </submittedName>
</protein>
<organism evidence="1">
    <name type="scientific">marine sediment metagenome</name>
    <dbReference type="NCBI Taxonomy" id="412755"/>
    <lineage>
        <taxon>unclassified sequences</taxon>
        <taxon>metagenomes</taxon>
        <taxon>ecological metagenomes</taxon>
    </lineage>
</organism>
<proteinExistence type="predicted"/>
<comment type="caution">
    <text evidence="1">The sequence shown here is derived from an EMBL/GenBank/DDBJ whole genome shotgun (WGS) entry which is preliminary data.</text>
</comment>
<dbReference type="EMBL" id="BARU01049876">
    <property type="protein sequence ID" value="GAH96963.1"/>
    <property type="molecule type" value="Genomic_DNA"/>
</dbReference>
<evidence type="ECO:0000313" key="1">
    <source>
        <dbReference type="EMBL" id="GAH96963.1"/>
    </source>
</evidence>
<reference evidence="1" key="1">
    <citation type="journal article" date="2014" name="Front. Microbiol.">
        <title>High frequency of phylogenetically diverse reductive dehalogenase-homologous genes in deep subseafloor sedimentary metagenomes.</title>
        <authorList>
            <person name="Kawai M."/>
            <person name="Futagami T."/>
            <person name="Toyoda A."/>
            <person name="Takaki Y."/>
            <person name="Nishi S."/>
            <person name="Hori S."/>
            <person name="Arai W."/>
            <person name="Tsubouchi T."/>
            <person name="Morono Y."/>
            <person name="Uchiyama I."/>
            <person name="Ito T."/>
            <person name="Fujiyama A."/>
            <person name="Inagaki F."/>
            <person name="Takami H."/>
        </authorList>
    </citation>
    <scope>NUCLEOTIDE SEQUENCE</scope>
    <source>
        <strain evidence="1">Expedition CK06-06</strain>
    </source>
</reference>
<gene>
    <name evidence="1" type="ORF">S03H2_73092</name>
</gene>
<name>X1LS80_9ZZZZ</name>
<dbReference type="AlphaFoldDB" id="X1LS80"/>
<feature type="non-terminal residue" evidence="1">
    <location>
        <position position="32"/>
    </location>
</feature>
<feature type="non-terminal residue" evidence="1">
    <location>
        <position position="1"/>
    </location>
</feature>
<sequence length="32" mass="3620">YLKVVVTSFEAGHNGDSFDEWDDGWDITLDTS</sequence>
<accession>X1LS80</accession>